<name>A0A067MA31_BOTB1</name>
<keyword evidence="3" id="KW-1185">Reference proteome</keyword>
<protein>
    <recommendedName>
        <fullName evidence="1">Ricin B lectin domain-containing protein</fullName>
    </recommendedName>
</protein>
<dbReference type="EMBL" id="KL198049">
    <property type="protein sequence ID" value="KDQ12628.1"/>
    <property type="molecule type" value="Genomic_DNA"/>
</dbReference>
<evidence type="ECO:0000259" key="1">
    <source>
        <dbReference type="Pfam" id="PF14200"/>
    </source>
</evidence>
<dbReference type="Gene3D" id="2.80.10.50">
    <property type="match status" value="1"/>
</dbReference>
<accession>A0A067MA31</accession>
<dbReference type="InParanoid" id="A0A067MA31"/>
<dbReference type="InterPro" id="IPR035992">
    <property type="entry name" value="Ricin_B-like_lectins"/>
</dbReference>
<dbReference type="OrthoDB" id="2131701at2759"/>
<dbReference type="Pfam" id="PF14200">
    <property type="entry name" value="RicinB_lectin_2"/>
    <property type="match status" value="1"/>
</dbReference>
<gene>
    <name evidence="2" type="ORF">BOTBODRAFT_56666</name>
</gene>
<reference evidence="3" key="1">
    <citation type="journal article" date="2014" name="Proc. Natl. Acad. Sci. U.S.A.">
        <title>Extensive sampling of basidiomycete genomes demonstrates inadequacy of the white-rot/brown-rot paradigm for wood decay fungi.</title>
        <authorList>
            <person name="Riley R."/>
            <person name="Salamov A.A."/>
            <person name="Brown D.W."/>
            <person name="Nagy L.G."/>
            <person name="Floudas D."/>
            <person name="Held B.W."/>
            <person name="Levasseur A."/>
            <person name="Lombard V."/>
            <person name="Morin E."/>
            <person name="Otillar R."/>
            <person name="Lindquist E.A."/>
            <person name="Sun H."/>
            <person name="LaButti K.M."/>
            <person name="Schmutz J."/>
            <person name="Jabbour D."/>
            <person name="Luo H."/>
            <person name="Baker S.E."/>
            <person name="Pisabarro A.G."/>
            <person name="Walton J.D."/>
            <person name="Blanchette R.A."/>
            <person name="Henrissat B."/>
            <person name="Martin F."/>
            <person name="Cullen D."/>
            <person name="Hibbett D.S."/>
            <person name="Grigoriev I.V."/>
        </authorList>
    </citation>
    <scope>NUCLEOTIDE SEQUENCE [LARGE SCALE GENOMIC DNA]</scope>
    <source>
        <strain evidence="3">FD-172 SS1</strain>
    </source>
</reference>
<proteinExistence type="predicted"/>
<organism evidence="2 3">
    <name type="scientific">Botryobasidium botryosum (strain FD-172 SS1)</name>
    <dbReference type="NCBI Taxonomy" id="930990"/>
    <lineage>
        <taxon>Eukaryota</taxon>
        <taxon>Fungi</taxon>
        <taxon>Dikarya</taxon>
        <taxon>Basidiomycota</taxon>
        <taxon>Agaricomycotina</taxon>
        <taxon>Agaricomycetes</taxon>
        <taxon>Cantharellales</taxon>
        <taxon>Botryobasidiaceae</taxon>
        <taxon>Botryobasidium</taxon>
    </lineage>
</organism>
<dbReference type="HOGENOM" id="CLU_1786539_0_0_1"/>
<evidence type="ECO:0000313" key="3">
    <source>
        <dbReference type="Proteomes" id="UP000027195"/>
    </source>
</evidence>
<evidence type="ECO:0000313" key="2">
    <source>
        <dbReference type="EMBL" id="KDQ12628.1"/>
    </source>
</evidence>
<dbReference type="SUPFAM" id="SSF50370">
    <property type="entry name" value="Ricin B-like lectins"/>
    <property type="match status" value="1"/>
</dbReference>
<dbReference type="InterPro" id="IPR000772">
    <property type="entry name" value="Ricin_B_lectin"/>
</dbReference>
<feature type="domain" description="Ricin B lectin" evidence="1">
    <location>
        <begin position="5"/>
        <end position="76"/>
    </location>
</feature>
<sequence>MSQIHNGLYFIQKPGTSQVITLHGAEDGTPASLLPLGGNHGEQEWLVERSGDGGYTIKNPLTGKYLGFGGIPHPGEQIVATSEPKEWGIRQCDEPFKFSIVVSGAPVPGAELTIDILPIPMPPPPRLALTPWYPQDTHAAWEFKPLLR</sequence>
<dbReference type="AlphaFoldDB" id="A0A067MA31"/>
<dbReference type="Proteomes" id="UP000027195">
    <property type="component" value="Unassembled WGS sequence"/>
</dbReference>